<comment type="caution">
    <text evidence="3">The sequence shown here is derived from an EMBL/GenBank/DDBJ whole genome shotgun (WGS) entry which is preliminary data.</text>
</comment>
<evidence type="ECO:0000256" key="2">
    <source>
        <dbReference type="ARBA" id="ARBA00022679"/>
    </source>
</evidence>
<keyword evidence="2" id="KW-0808">Transferase</keyword>
<dbReference type="NCBIfam" id="TIGR00696">
    <property type="entry name" value="wecG_tagA_cpsF"/>
    <property type="match status" value="1"/>
</dbReference>
<dbReference type="CDD" id="cd06533">
    <property type="entry name" value="Glyco_transf_WecG_TagA"/>
    <property type="match status" value="1"/>
</dbReference>
<dbReference type="AlphaFoldDB" id="A0A1E3W458"/>
<name>A0A1E3W458_9HYPH</name>
<dbReference type="STRING" id="1774968.AUC68_14760"/>
<dbReference type="RefSeq" id="WP_069436424.1">
    <property type="nucleotide sequence ID" value="NZ_LPWG01000005.1"/>
</dbReference>
<keyword evidence="1" id="KW-0328">Glycosyltransferase</keyword>
<evidence type="ECO:0000256" key="1">
    <source>
        <dbReference type="ARBA" id="ARBA00022676"/>
    </source>
</evidence>
<organism evidence="3 4">
    <name type="scientific">Methyloceanibacter methanicus</name>
    <dbReference type="NCBI Taxonomy" id="1774968"/>
    <lineage>
        <taxon>Bacteria</taxon>
        <taxon>Pseudomonadati</taxon>
        <taxon>Pseudomonadota</taxon>
        <taxon>Alphaproteobacteria</taxon>
        <taxon>Hyphomicrobiales</taxon>
        <taxon>Hyphomicrobiaceae</taxon>
        <taxon>Methyloceanibacter</taxon>
    </lineage>
</organism>
<reference evidence="3 4" key="1">
    <citation type="journal article" date="2016" name="Environ. Microbiol.">
        <title>New Methyloceanibacter diversity from North Sea sediments includes methanotroph containing solely the soluble methane monooxygenase.</title>
        <authorList>
            <person name="Vekeman B."/>
            <person name="Kerckhof F.M."/>
            <person name="Cremers G."/>
            <person name="de Vos P."/>
            <person name="Vandamme P."/>
            <person name="Boon N."/>
            <person name="Op den Camp H.J."/>
            <person name="Heylen K."/>
        </authorList>
    </citation>
    <scope>NUCLEOTIDE SEQUENCE [LARGE SCALE GENOMIC DNA]</scope>
    <source>
        <strain evidence="3 4">R-67174</strain>
    </source>
</reference>
<dbReference type="Proteomes" id="UP000094501">
    <property type="component" value="Unassembled WGS sequence"/>
</dbReference>
<dbReference type="Pfam" id="PF03808">
    <property type="entry name" value="Glyco_tran_WecG"/>
    <property type="match status" value="1"/>
</dbReference>
<dbReference type="PANTHER" id="PTHR34136">
    <property type="match status" value="1"/>
</dbReference>
<dbReference type="EMBL" id="LPWG01000005">
    <property type="protein sequence ID" value="ODS00520.1"/>
    <property type="molecule type" value="Genomic_DNA"/>
</dbReference>
<evidence type="ECO:0008006" key="5">
    <source>
        <dbReference type="Google" id="ProtNLM"/>
    </source>
</evidence>
<gene>
    <name evidence="3" type="ORF">AUC68_14760</name>
</gene>
<keyword evidence="4" id="KW-1185">Reference proteome</keyword>
<proteinExistence type="predicted"/>
<dbReference type="OrthoDB" id="9771846at2"/>
<protein>
    <recommendedName>
        <fullName evidence="5">UDP-hexose transferase</fullName>
    </recommendedName>
</protein>
<dbReference type="PANTHER" id="PTHR34136:SF1">
    <property type="entry name" value="UDP-N-ACETYL-D-MANNOSAMINURONIC ACID TRANSFERASE"/>
    <property type="match status" value="1"/>
</dbReference>
<dbReference type="InterPro" id="IPR004629">
    <property type="entry name" value="WecG_TagA_CpsF"/>
</dbReference>
<sequence>MTDHVATTAAPPQEVSRISIGGLPVAVIDRQDSARFFVDAALKARLSHACPYVVTSANGHVLSMCAADSKVRELFLSADMINADGMPLVFASRLRGQTPLPERVATTDLFHDVAQLAQKKGVTFFLLGASEEIIKRAVAAVRKMYPDLHIAGFRHGFLEADEEEAVVEEINKSGADILWVGMGTPRELEFALRWRSQLNVGVVKTSGGLFDFLSGQNRRAPQWMQDIGFEWLYRLWLEPRRLFPRYAVTNVRAVHILALEPISTVTPLKLG</sequence>
<evidence type="ECO:0000313" key="4">
    <source>
        <dbReference type="Proteomes" id="UP000094501"/>
    </source>
</evidence>
<accession>A0A1E3W458</accession>
<evidence type="ECO:0000313" key="3">
    <source>
        <dbReference type="EMBL" id="ODS00520.1"/>
    </source>
</evidence>
<dbReference type="GO" id="GO:0016758">
    <property type="term" value="F:hexosyltransferase activity"/>
    <property type="evidence" value="ECO:0007669"/>
    <property type="project" value="TreeGrafter"/>
</dbReference>